<dbReference type="FunFam" id="1.25.40.540:FF:000003">
    <property type="entry name" value="Immunoglobulin (CD79A)-binding protein 1"/>
    <property type="match status" value="1"/>
</dbReference>
<dbReference type="GO" id="GO:0051721">
    <property type="term" value="F:protein phosphatase 2A binding"/>
    <property type="evidence" value="ECO:0007669"/>
    <property type="project" value="TreeGrafter"/>
</dbReference>
<dbReference type="GeneTree" id="ENSGT00390000002414"/>
<proteinExistence type="inferred from homology"/>
<organism evidence="3">
    <name type="scientific">Stegastes partitus</name>
    <name type="common">bicolor damselfish</name>
    <dbReference type="NCBI Taxonomy" id="144197"/>
    <lineage>
        <taxon>Eukaryota</taxon>
        <taxon>Metazoa</taxon>
        <taxon>Chordata</taxon>
        <taxon>Craniata</taxon>
        <taxon>Vertebrata</taxon>
        <taxon>Euteleostomi</taxon>
        <taxon>Actinopterygii</taxon>
        <taxon>Neopterygii</taxon>
        <taxon>Teleostei</taxon>
        <taxon>Neoteleostei</taxon>
        <taxon>Acanthomorphata</taxon>
        <taxon>Ovalentaria</taxon>
        <taxon>Pomacentridae</taxon>
        <taxon>Stegastes</taxon>
    </lineage>
</organism>
<evidence type="ECO:0000313" key="3">
    <source>
        <dbReference type="Ensembl" id="ENSSPAP00000005435.1"/>
    </source>
</evidence>
<feature type="compositionally biased region" description="Basic residues" evidence="2">
    <location>
        <begin position="346"/>
        <end position="358"/>
    </location>
</feature>
<evidence type="ECO:0000256" key="2">
    <source>
        <dbReference type="SAM" id="MobiDB-lite"/>
    </source>
</evidence>
<dbReference type="Pfam" id="PF04177">
    <property type="entry name" value="TAP42"/>
    <property type="match status" value="1"/>
</dbReference>
<dbReference type="GeneID" id="103356666"/>
<dbReference type="STRING" id="144197.ENSSPAP00000005435"/>
<feature type="region of interest" description="Disordered" evidence="2">
    <location>
        <begin position="1"/>
        <end position="24"/>
    </location>
</feature>
<dbReference type="GO" id="GO:0005829">
    <property type="term" value="C:cytosol"/>
    <property type="evidence" value="ECO:0007669"/>
    <property type="project" value="TreeGrafter"/>
</dbReference>
<sequence length="358" mass="40702">MAERRNSSDGREQTNTDAEPPKLSDLLDRGWKIFEEVDSTDEPLGSSSVQLRVRRGVGALEEASRMVAQLDLFSRNEELEEVATADLRYLLLPALLGALSMKQTGRDKRLEVVQAARDHFMDFLRRCKEYNVSQFDLPSSTDTSPDEATQNRSSGGKSGPCSSDLVTMAAQRQAKIERYRQKKLLEAQLADMRRAVDSGQADDEVSRDFYLLSVQRWITVCLEEIESIDQEVEILKKMDVMKQCAVKQPAQPSPRPIKPFILTKDAVQAQVFGAGYPSLPTMTVDDWYEQHRKHGALPDQGVPRRVAGQQDTDVQDREEEEKEKKAENDDEESLLKARNWDDWKDTHRKGYGNRHNMG</sequence>
<dbReference type="OrthoDB" id="10261753at2759"/>
<protein>
    <submittedName>
        <fullName evidence="3">Immunoglobulin binding protein 1</fullName>
    </submittedName>
</protein>
<feature type="region of interest" description="Disordered" evidence="2">
    <location>
        <begin position="294"/>
        <end position="358"/>
    </location>
</feature>
<dbReference type="Gene3D" id="1.25.40.540">
    <property type="entry name" value="TAP42-like family"/>
    <property type="match status" value="1"/>
</dbReference>
<reference evidence="3" key="1">
    <citation type="submission" date="2023-09" db="UniProtKB">
        <authorList>
            <consortium name="Ensembl"/>
        </authorList>
    </citation>
    <scope>IDENTIFICATION</scope>
</reference>
<dbReference type="AlphaFoldDB" id="A0A3B4ZA35"/>
<feature type="compositionally biased region" description="Basic and acidic residues" evidence="2">
    <location>
        <begin position="322"/>
        <end position="345"/>
    </location>
</feature>
<name>A0A3B4ZA35_9TELE</name>
<dbReference type="GO" id="GO:0035303">
    <property type="term" value="P:regulation of dephosphorylation"/>
    <property type="evidence" value="ECO:0007669"/>
    <property type="project" value="TreeGrafter"/>
</dbReference>
<dbReference type="GO" id="GO:0009966">
    <property type="term" value="P:regulation of signal transduction"/>
    <property type="evidence" value="ECO:0007669"/>
    <property type="project" value="InterPro"/>
</dbReference>
<dbReference type="RefSeq" id="XP_008279125.1">
    <property type="nucleotide sequence ID" value="XM_008280903.1"/>
</dbReference>
<evidence type="ECO:0000256" key="1">
    <source>
        <dbReference type="ARBA" id="ARBA00034730"/>
    </source>
</evidence>
<feature type="region of interest" description="Disordered" evidence="2">
    <location>
        <begin position="135"/>
        <end position="163"/>
    </location>
</feature>
<comment type="similarity">
    <text evidence="1">Belongs to the IGBP1/TAP42 family.</text>
</comment>
<dbReference type="InterPro" id="IPR007304">
    <property type="entry name" value="TAP46-like"/>
</dbReference>
<dbReference type="Ensembl" id="ENSSPAT00000005547.1">
    <property type="protein sequence ID" value="ENSSPAP00000005435.1"/>
    <property type="gene ID" value="ENSSPAG00000004219.1"/>
</dbReference>
<dbReference type="InterPro" id="IPR038511">
    <property type="entry name" value="TAP42/TAP46-like_sf"/>
</dbReference>
<dbReference type="PANTHER" id="PTHR10933">
    <property type="entry name" value="IMMUNOGLOBULIN-BINDING PROTEIN 1"/>
    <property type="match status" value="1"/>
</dbReference>
<dbReference type="CTD" id="3476"/>
<accession>A0A3B4ZA35</accession>
<dbReference type="PANTHER" id="PTHR10933:SF9">
    <property type="entry name" value="IMMUNOGLOBULIN-BINDING PROTEIN 1"/>
    <property type="match status" value="1"/>
</dbReference>